<proteinExistence type="predicted"/>
<protein>
    <submittedName>
        <fullName evidence="2">Uncharacterized protein</fullName>
    </submittedName>
</protein>
<feature type="transmembrane region" description="Helical" evidence="1">
    <location>
        <begin position="81"/>
        <end position="107"/>
    </location>
</feature>
<dbReference type="Proteomes" id="UP000224317">
    <property type="component" value="Unassembled WGS sequence"/>
</dbReference>
<evidence type="ECO:0000313" key="3">
    <source>
        <dbReference type="Proteomes" id="UP000224317"/>
    </source>
</evidence>
<sequence>MQAVLQFKNTKKENFKRYKQIYKSKKPNETSVQFFAYIENEYKNCSQEELVNLESYLDDYLGYLEAIHNRSRILSGMDYKIAGLIPVFMASLVSVIAIITSVTGELFQFADDTGVKNIYRSIVDMCYVVMESVGVGFLVCVLFFLFLGLLDGRIYMNKCYEERFVNGYIKAVRKCVARKYLD</sequence>
<dbReference type="AlphaFoldDB" id="A0A2G3EAP6"/>
<keyword evidence="1" id="KW-1133">Transmembrane helix</keyword>
<feature type="transmembrane region" description="Helical" evidence="1">
    <location>
        <begin position="127"/>
        <end position="150"/>
    </location>
</feature>
<accession>A0A2G3EAP6</accession>
<name>A0A2G3EAP6_9FIRM</name>
<gene>
    <name evidence="2" type="ORF">CSX00_06300</name>
</gene>
<reference evidence="2" key="1">
    <citation type="submission" date="2017-10" db="EMBL/GenBank/DDBJ databases">
        <title>Resolving the taxonomy of Roseburia spp., Eubacterium rectale and Agathobacter spp. through phylogenomic analysis.</title>
        <authorList>
            <person name="Sheridan P.O."/>
            <person name="Walker A.W."/>
            <person name="Duncan S.H."/>
            <person name="Scott K.P."/>
            <person name="Toole P.W.O."/>
            <person name="Luis P."/>
            <person name="Flint H.J."/>
        </authorList>
    </citation>
    <scope>NUCLEOTIDE SEQUENCE [LARGE SCALE GENOMIC DNA]</scope>
    <source>
        <strain evidence="2">JK10</strain>
    </source>
</reference>
<comment type="caution">
    <text evidence="2">The sequence shown here is derived from an EMBL/GenBank/DDBJ whole genome shotgun (WGS) entry which is preliminary data.</text>
</comment>
<keyword evidence="3" id="KW-1185">Reference proteome</keyword>
<dbReference type="EMBL" id="PDYH01000020">
    <property type="protein sequence ID" value="PHU40376.1"/>
    <property type="molecule type" value="Genomic_DNA"/>
</dbReference>
<evidence type="ECO:0000256" key="1">
    <source>
        <dbReference type="SAM" id="Phobius"/>
    </source>
</evidence>
<keyword evidence="1" id="KW-0812">Transmembrane</keyword>
<dbReference type="RefSeq" id="WP_099413176.1">
    <property type="nucleotide sequence ID" value="NZ_PDYH01000020.1"/>
</dbReference>
<keyword evidence="1" id="KW-0472">Membrane</keyword>
<evidence type="ECO:0000313" key="2">
    <source>
        <dbReference type="EMBL" id="PHU40376.1"/>
    </source>
</evidence>
<organism evidence="2 3">
    <name type="scientific">Pseudobutyrivibrio ruminis</name>
    <dbReference type="NCBI Taxonomy" id="46206"/>
    <lineage>
        <taxon>Bacteria</taxon>
        <taxon>Bacillati</taxon>
        <taxon>Bacillota</taxon>
        <taxon>Clostridia</taxon>
        <taxon>Lachnospirales</taxon>
        <taxon>Lachnospiraceae</taxon>
        <taxon>Pseudobutyrivibrio</taxon>
    </lineage>
</organism>